<dbReference type="Pfam" id="PF01984">
    <property type="entry name" value="dsDNA_bind"/>
    <property type="match status" value="1"/>
</dbReference>
<dbReference type="PANTHER" id="PTHR10840:SF0">
    <property type="entry name" value="PROGRAMMED CELL DEATH PROTEIN 5"/>
    <property type="match status" value="1"/>
</dbReference>
<dbReference type="GO" id="GO:0003677">
    <property type="term" value="F:DNA binding"/>
    <property type="evidence" value="ECO:0007669"/>
    <property type="project" value="InterPro"/>
</dbReference>
<evidence type="ECO:0000313" key="2">
    <source>
        <dbReference type="EMBL" id="CAD8447286.1"/>
    </source>
</evidence>
<protein>
    <recommendedName>
        <fullName evidence="3">Programmed cell death protein 5</fullName>
    </recommendedName>
</protein>
<sequence length="116" mass="13256">MADQKVAAQMQAAQEQSKKIQEAKIRRDAMMKQLLSPEASERLKRIGLVKPEMAQKVGNMILQMASNGQIQGKIKEDTLKSYLTKISEQDKPKTKITFFRRGFADDEDDSEDYDDM</sequence>
<dbReference type="SUPFAM" id="SSF46950">
    <property type="entry name" value="Double-stranded DNA-binding domain"/>
    <property type="match status" value="1"/>
</dbReference>
<dbReference type="InterPro" id="IPR002836">
    <property type="entry name" value="PDCD5-like"/>
</dbReference>
<gene>
    <name evidence="2" type="ORF">LAMO00422_LOCUS9019</name>
</gene>
<dbReference type="GO" id="GO:0005829">
    <property type="term" value="C:cytosol"/>
    <property type="evidence" value="ECO:0007669"/>
    <property type="project" value="TreeGrafter"/>
</dbReference>
<evidence type="ECO:0008006" key="3">
    <source>
        <dbReference type="Google" id="ProtNLM"/>
    </source>
</evidence>
<name>A0A7S0D924_9EUKA</name>
<dbReference type="Gene3D" id="1.10.8.140">
    <property type="entry name" value="PDCD5-like"/>
    <property type="match status" value="1"/>
</dbReference>
<reference evidence="2" key="1">
    <citation type="submission" date="2021-01" db="EMBL/GenBank/DDBJ databases">
        <authorList>
            <person name="Corre E."/>
            <person name="Pelletier E."/>
            <person name="Niang G."/>
            <person name="Scheremetjew M."/>
            <person name="Finn R."/>
            <person name="Kale V."/>
            <person name="Holt S."/>
            <person name="Cochrane G."/>
            <person name="Meng A."/>
            <person name="Brown T."/>
            <person name="Cohen L."/>
        </authorList>
    </citation>
    <scope>NUCLEOTIDE SEQUENCE</scope>
    <source>
        <strain evidence="2">CCMP2058</strain>
    </source>
</reference>
<dbReference type="EMBL" id="HBEM01012950">
    <property type="protein sequence ID" value="CAD8447286.1"/>
    <property type="molecule type" value="Transcribed_RNA"/>
</dbReference>
<comment type="similarity">
    <text evidence="1">Belongs to the PDCD5 family.</text>
</comment>
<dbReference type="AlphaFoldDB" id="A0A7S0D924"/>
<dbReference type="PIRSF" id="PIRSF015730">
    <property type="entry name" value="TFAR19"/>
    <property type="match status" value="1"/>
</dbReference>
<dbReference type="PANTHER" id="PTHR10840">
    <property type="entry name" value="PROGRAMMED CELL DEATH PROTEIN 5"/>
    <property type="match status" value="1"/>
</dbReference>
<accession>A0A7S0D924</accession>
<evidence type="ECO:0000256" key="1">
    <source>
        <dbReference type="ARBA" id="ARBA00010490"/>
    </source>
</evidence>
<organism evidence="2">
    <name type="scientific">Amorphochlora amoebiformis</name>
    <dbReference type="NCBI Taxonomy" id="1561963"/>
    <lineage>
        <taxon>Eukaryota</taxon>
        <taxon>Sar</taxon>
        <taxon>Rhizaria</taxon>
        <taxon>Cercozoa</taxon>
        <taxon>Chlorarachniophyceae</taxon>
        <taxon>Amorphochlora</taxon>
    </lineage>
</organism>
<proteinExistence type="inferred from homology"/>
<dbReference type="InterPro" id="IPR036883">
    <property type="entry name" value="PDCD5-like_sf"/>
</dbReference>